<sequence>MTITRRAALGAGIAALATPFVSRIALAQGGTVNVYNWADYIGETTLADFEAATGITPVYDLYDSAEAAEAKLMAGQSGYDVVVTAGRNLPRFNTAGIMAPLDKAKLPNLAHMDPSIMEVMAKLDPGNAHALPYMWGTTGVTINARMVEELAPGTDPTSFDVIFKPEIAEKLASCGINIIDSPGTIIPMVLAYLGKDPMSEDPADLDAVVAAFEKVRPYIRSFDNNSYTANLANEQLCVTTNWAGDYAVAITRAKEAGLDIPLRYDVPMTGGTMWVDAFIIPADAPNKDNAHAFLDFMMRPDVIAAATNYTAYANANKDANALVDPSIINNPAVYPDDAVKSRVWISAAVSPEYDTARTRAWQRIMTGS</sequence>
<dbReference type="GO" id="GO:0042597">
    <property type="term" value="C:periplasmic space"/>
    <property type="evidence" value="ECO:0007669"/>
    <property type="project" value="UniProtKB-SubCell"/>
</dbReference>
<keyword evidence="2 5" id="KW-0813">Transport</keyword>
<comment type="function">
    <text evidence="5">Required for the activity of the bacterial periplasmic transport system of putrescine.</text>
</comment>
<accession>A0A2W5TJ25</accession>
<reference evidence="7 8" key="1">
    <citation type="submission" date="2017-08" db="EMBL/GenBank/DDBJ databases">
        <title>Infants hospitalized years apart are colonized by the same room-sourced microbial strains.</title>
        <authorList>
            <person name="Brooks B."/>
            <person name="Olm M.R."/>
            <person name="Firek B.A."/>
            <person name="Baker R."/>
            <person name="Thomas B.C."/>
            <person name="Morowitz M.J."/>
            <person name="Banfield J.F."/>
        </authorList>
    </citation>
    <scope>NUCLEOTIDE SEQUENCE [LARGE SCALE GENOMIC DNA]</scope>
    <source>
        <strain evidence="7">S2_003_000_R2_11</strain>
    </source>
</reference>
<feature type="signal peptide" evidence="6">
    <location>
        <begin position="1"/>
        <end position="27"/>
    </location>
</feature>
<dbReference type="InterPro" id="IPR006059">
    <property type="entry name" value="SBP"/>
</dbReference>
<dbReference type="GO" id="GO:0019808">
    <property type="term" value="F:polyamine binding"/>
    <property type="evidence" value="ECO:0007669"/>
    <property type="project" value="InterPro"/>
</dbReference>
<protein>
    <recommendedName>
        <fullName evidence="5">Putrescine-binding periplasmic protein</fullName>
    </recommendedName>
</protein>
<dbReference type="InterPro" id="IPR001188">
    <property type="entry name" value="Sperm_putr-bd"/>
</dbReference>
<dbReference type="GO" id="GO:0015846">
    <property type="term" value="P:polyamine transport"/>
    <property type="evidence" value="ECO:0007669"/>
    <property type="project" value="InterPro"/>
</dbReference>
<dbReference type="Gene3D" id="3.40.190.10">
    <property type="entry name" value="Periplasmic binding protein-like II"/>
    <property type="match status" value="2"/>
</dbReference>
<dbReference type="PANTHER" id="PTHR30222">
    <property type="entry name" value="SPERMIDINE/PUTRESCINE-BINDING PERIPLASMIC PROTEIN"/>
    <property type="match status" value="1"/>
</dbReference>
<keyword evidence="4 5" id="KW-0574">Periplasm</keyword>
<proteinExistence type="inferred from homology"/>
<comment type="caution">
    <text evidence="7">The sequence shown here is derived from an EMBL/GenBank/DDBJ whole genome shotgun (WGS) entry which is preliminary data.</text>
</comment>
<dbReference type="EMBL" id="QFQS01000006">
    <property type="protein sequence ID" value="PZQ95687.1"/>
    <property type="molecule type" value="Genomic_DNA"/>
</dbReference>
<feature type="chain" id="PRO_5015953630" description="Putrescine-binding periplasmic protein" evidence="6">
    <location>
        <begin position="28"/>
        <end position="368"/>
    </location>
</feature>
<evidence type="ECO:0000313" key="8">
    <source>
        <dbReference type="Proteomes" id="UP000248975"/>
    </source>
</evidence>
<evidence type="ECO:0000256" key="1">
    <source>
        <dbReference type="ARBA" id="ARBA00004418"/>
    </source>
</evidence>
<organism evidence="7 8">
    <name type="scientific">Cereibacter sphaeroides</name>
    <name type="common">Rhodobacter sphaeroides</name>
    <dbReference type="NCBI Taxonomy" id="1063"/>
    <lineage>
        <taxon>Bacteria</taxon>
        <taxon>Pseudomonadati</taxon>
        <taxon>Pseudomonadota</taxon>
        <taxon>Alphaproteobacteria</taxon>
        <taxon>Rhodobacterales</taxon>
        <taxon>Paracoccaceae</taxon>
        <taxon>Cereibacter</taxon>
    </lineage>
</organism>
<evidence type="ECO:0000313" key="7">
    <source>
        <dbReference type="EMBL" id="PZQ95687.1"/>
    </source>
</evidence>
<gene>
    <name evidence="7" type="ORF">DI533_18820</name>
</gene>
<comment type="similarity">
    <text evidence="5">Belongs to the bacterial solute-binding protein PotD/PotF family.</text>
</comment>
<dbReference type="AlphaFoldDB" id="A0A2W5TJ25"/>
<evidence type="ECO:0000256" key="4">
    <source>
        <dbReference type="ARBA" id="ARBA00022764"/>
    </source>
</evidence>
<evidence type="ECO:0000256" key="2">
    <source>
        <dbReference type="ARBA" id="ARBA00022448"/>
    </source>
</evidence>
<comment type="subcellular location">
    <subcellularLocation>
        <location evidence="1 5">Periplasm</location>
    </subcellularLocation>
</comment>
<dbReference type="PRINTS" id="PR00909">
    <property type="entry name" value="SPERMDNBNDNG"/>
</dbReference>
<evidence type="ECO:0000256" key="5">
    <source>
        <dbReference type="PIRNR" id="PIRNR019574"/>
    </source>
</evidence>
<dbReference type="Proteomes" id="UP000248975">
    <property type="component" value="Unassembled WGS sequence"/>
</dbReference>
<name>A0A2W5TJ25_CERSP</name>
<dbReference type="SUPFAM" id="SSF53850">
    <property type="entry name" value="Periplasmic binding protein-like II"/>
    <property type="match status" value="1"/>
</dbReference>
<dbReference type="Pfam" id="PF13416">
    <property type="entry name" value="SBP_bac_8"/>
    <property type="match status" value="1"/>
</dbReference>
<evidence type="ECO:0000256" key="6">
    <source>
        <dbReference type="SAM" id="SignalP"/>
    </source>
</evidence>
<keyword evidence="3 6" id="KW-0732">Signal</keyword>
<dbReference type="PANTHER" id="PTHR30222:SF18">
    <property type="entry name" value="BIFUNCTIONAL POLYHYDROXYBUTYRATE SYNTHASE _ ABC TRANSPORTER PERIPLASMIC BINDING PROTEIN-RELATED"/>
    <property type="match status" value="1"/>
</dbReference>
<dbReference type="PIRSF" id="PIRSF019574">
    <property type="entry name" value="Periplasmic_polyamine_BP"/>
    <property type="match status" value="1"/>
</dbReference>
<evidence type="ECO:0000256" key="3">
    <source>
        <dbReference type="ARBA" id="ARBA00022729"/>
    </source>
</evidence>